<evidence type="ECO:0000256" key="4">
    <source>
        <dbReference type="ARBA" id="ARBA00023098"/>
    </source>
</evidence>
<dbReference type="PANTHER" id="PTHR43180:SF28">
    <property type="entry name" value="NAD(P)-BINDING ROSSMANN-FOLD SUPERFAMILY PROTEIN"/>
    <property type="match status" value="1"/>
</dbReference>
<feature type="non-terminal residue" evidence="5">
    <location>
        <position position="119"/>
    </location>
</feature>
<accession>A0AA38F5F4</accession>
<comment type="caution">
    <text evidence="5">The sequence shown here is derived from an EMBL/GenBank/DDBJ whole genome shotgun (WGS) entry which is preliminary data.</text>
</comment>
<protein>
    <submittedName>
        <fullName evidence="5">Uncharacterized protein</fullName>
    </submittedName>
</protein>
<dbReference type="Gene3D" id="3.40.50.720">
    <property type="entry name" value="NAD(P)-binding Rossmann-like Domain"/>
    <property type="match status" value="1"/>
</dbReference>
<dbReference type="EMBL" id="JAHRHJ020003813">
    <property type="protein sequence ID" value="KAH9288882.1"/>
    <property type="molecule type" value="Genomic_DNA"/>
</dbReference>
<dbReference type="Proteomes" id="UP000824469">
    <property type="component" value="Unassembled WGS sequence"/>
</dbReference>
<dbReference type="OMA" id="GHLDVFH"/>
<dbReference type="InterPro" id="IPR036291">
    <property type="entry name" value="NAD(P)-bd_dom_sf"/>
</dbReference>
<proteinExistence type="inferred from homology"/>
<keyword evidence="2" id="KW-0560">Oxidoreductase</keyword>
<comment type="similarity">
    <text evidence="1">Belongs to the short-chain dehydrogenases/reductases (SDR) family.</text>
</comment>
<reference evidence="5 6" key="1">
    <citation type="journal article" date="2021" name="Nat. Plants">
        <title>The Taxus genome provides insights into paclitaxel biosynthesis.</title>
        <authorList>
            <person name="Xiong X."/>
            <person name="Gou J."/>
            <person name="Liao Q."/>
            <person name="Li Y."/>
            <person name="Zhou Q."/>
            <person name="Bi G."/>
            <person name="Li C."/>
            <person name="Du R."/>
            <person name="Wang X."/>
            <person name="Sun T."/>
            <person name="Guo L."/>
            <person name="Liang H."/>
            <person name="Lu P."/>
            <person name="Wu Y."/>
            <person name="Zhang Z."/>
            <person name="Ro D.K."/>
            <person name="Shang Y."/>
            <person name="Huang S."/>
            <person name="Yan J."/>
        </authorList>
    </citation>
    <scope>NUCLEOTIDE SEQUENCE [LARGE SCALE GENOMIC DNA]</scope>
    <source>
        <strain evidence="5">Ta-2019</strain>
    </source>
</reference>
<dbReference type="InterPro" id="IPR002347">
    <property type="entry name" value="SDR_fam"/>
</dbReference>
<evidence type="ECO:0000256" key="1">
    <source>
        <dbReference type="ARBA" id="ARBA00006484"/>
    </source>
</evidence>
<keyword evidence="4" id="KW-0443">Lipid metabolism</keyword>
<dbReference type="SUPFAM" id="SSF51735">
    <property type="entry name" value="NAD(P)-binding Rossmann-fold domains"/>
    <property type="match status" value="1"/>
</dbReference>
<evidence type="ECO:0000313" key="5">
    <source>
        <dbReference type="EMBL" id="KAH9288882.1"/>
    </source>
</evidence>
<dbReference type="GO" id="GO:0016491">
    <property type="term" value="F:oxidoreductase activity"/>
    <property type="evidence" value="ECO:0007669"/>
    <property type="project" value="UniProtKB-KW"/>
</dbReference>
<gene>
    <name evidence="5" type="ORF">KI387_032999</name>
</gene>
<dbReference type="PRINTS" id="PR00081">
    <property type="entry name" value="GDHRDH"/>
</dbReference>
<dbReference type="PANTHER" id="PTHR43180">
    <property type="entry name" value="3-OXOACYL-(ACYL-CARRIER-PROTEIN) REDUCTASE (AFU_ORTHOLOGUE AFUA_6G11210)"/>
    <property type="match status" value="1"/>
</dbReference>
<evidence type="ECO:0000256" key="2">
    <source>
        <dbReference type="ARBA" id="ARBA00023002"/>
    </source>
</evidence>
<evidence type="ECO:0000313" key="6">
    <source>
        <dbReference type="Proteomes" id="UP000824469"/>
    </source>
</evidence>
<evidence type="ECO:0000256" key="3">
    <source>
        <dbReference type="ARBA" id="ARBA00023027"/>
    </source>
</evidence>
<dbReference type="AlphaFoldDB" id="A0AA38F5F4"/>
<name>A0AA38F5F4_TAXCH</name>
<sequence>MKNNLKIMKCRLQGKVALITGGSGGIGEAVVRLFANHGAKVVISDIADDAGIKLAQSIPPGATYIHCDVTNEKDVRTAVDLAVGKHGNLDIMYNNAGIIHTQRASAAEYEMEEFLRVMN</sequence>
<dbReference type="Pfam" id="PF00106">
    <property type="entry name" value="adh_short"/>
    <property type="match status" value="1"/>
</dbReference>
<keyword evidence="3" id="KW-0520">NAD</keyword>
<keyword evidence="6" id="KW-1185">Reference proteome</keyword>
<dbReference type="GO" id="GO:0006629">
    <property type="term" value="P:lipid metabolic process"/>
    <property type="evidence" value="ECO:0007669"/>
    <property type="project" value="UniProtKB-KW"/>
</dbReference>
<organism evidence="5 6">
    <name type="scientific">Taxus chinensis</name>
    <name type="common">Chinese yew</name>
    <name type="synonym">Taxus wallichiana var. chinensis</name>
    <dbReference type="NCBI Taxonomy" id="29808"/>
    <lineage>
        <taxon>Eukaryota</taxon>
        <taxon>Viridiplantae</taxon>
        <taxon>Streptophyta</taxon>
        <taxon>Embryophyta</taxon>
        <taxon>Tracheophyta</taxon>
        <taxon>Spermatophyta</taxon>
        <taxon>Pinopsida</taxon>
        <taxon>Pinidae</taxon>
        <taxon>Conifers II</taxon>
        <taxon>Cupressales</taxon>
        <taxon>Taxaceae</taxon>
        <taxon>Taxus</taxon>
    </lineage>
</organism>